<dbReference type="AlphaFoldDB" id="A0A2T3A9T2"/>
<keyword evidence="3" id="KW-1185">Reference proteome</keyword>
<sequence length="362" mass="40431">MVVEDSTILGQELCSATEKCLFLIRQHEDFYQHGDAHQYEDCGQYDDLNTIIRQDLTTSSRNLASLSPISHSVHSLSARPVPCTITLHPRWRSRFGIGPSIAAKVWLARTGVGSATPVYFAAEKQETSVTSAPDTARNSTNSTYRTEEDLYLALHPDRERWERHFRSILSDKANTSIASFEAEAWTGSVCSSYCAPASRVKNQAEFAPVSSSPPKQFPMDTGANLPIAESNIRLKERSMQPSRFWPRDGRPALPLALSKHIFRTGKPLEAVESQPGDTLLEDVEQNAQTSTAQSQIDSSPPTSSSKNWLESKHVDADLDTQQRIFIEEALARRPPSRFWRNPGHVEPSPESYRARQVIPSPQ</sequence>
<dbReference type="EMBL" id="KZ678429">
    <property type="protein sequence ID" value="PSR87395.1"/>
    <property type="molecule type" value="Genomic_DNA"/>
</dbReference>
<gene>
    <name evidence="2" type="ORF">BD289DRAFT_482132</name>
</gene>
<feature type="region of interest" description="Disordered" evidence="1">
    <location>
        <begin position="335"/>
        <end position="362"/>
    </location>
</feature>
<organism evidence="2 3">
    <name type="scientific">Coniella lustricola</name>
    <dbReference type="NCBI Taxonomy" id="2025994"/>
    <lineage>
        <taxon>Eukaryota</taxon>
        <taxon>Fungi</taxon>
        <taxon>Dikarya</taxon>
        <taxon>Ascomycota</taxon>
        <taxon>Pezizomycotina</taxon>
        <taxon>Sordariomycetes</taxon>
        <taxon>Sordariomycetidae</taxon>
        <taxon>Diaporthales</taxon>
        <taxon>Schizoparmaceae</taxon>
        <taxon>Coniella</taxon>
    </lineage>
</organism>
<reference evidence="2 3" key="1">
    <citation type="journal article" date="2018" name="Mycol. Prog.">
        <title>Coniella lustricola, a new species from submerged detritus.</title>
        <authorList>
            <person name="Raudabaugh D.B."/>
            <person name="Iturriaga T."/>
            <person name="Carver A."/>
            <person name="Mondo S."/>
            <person name="Pangilinan J."/>
            <person name="Lipzen A."/>
            <person name="He G."/>
            <person name="Amirebrahimi M."/>
            <person name="Grigoriev I.V."/>
            <person name="Miller A.N."/>
        </authorList>
    </citation>
    <scope>NUCLEOTIDE SEQUENCE [LARGE SCALE GENOMIC DNA]</scope>
    <source>
        <strain evidence="2 3">B22-T-1</strain>
    </source>
</reference>
<dbReference type="Proteomes" id="UP000241462">
    <property type="component" value="Unassembled WGS sequence"/>
</dbReference>
<feature type="region of interest" description="Disordered" evidence="1">
    <location>
        <begin position="285"/>
        <end position="309"/>
    </location>
</feature>
<feature type="compositionally biased region" description="Polar residues" evidence="1">
    <location>
        <begin position="285"/>
        <end position="297"/>
    </location>
</feature>
<dbReference type="InParanoid" id="A0A2T3A9T2"/>
<name>A0A2T3A9T2_9PEZI</name>
<proteinExistence type="predicted"/>
<evidence type="ECO:0000313" key="2">
    <source>
        <dbReference type="EMBL" id="PSR87395.1"/>
    </source>
</evidence>
<accession>A0A2T3A9T2</accession>
<protein>
    <submittedName>
        <fullName evidence="2">Uncharacterized protein</fullName>
    </submittedName>
</protein>
<evidence type="ECO:0000256" key="1">
    <source>
        <dbReference type="SAM" id="MobiDB-lite"/>
    </source>
</evidence>
<evidence type="ECO:0000313" key="3">
    <source>
        <dbReference type="Proteomes" id="UP000241462"/>
    </source>
</evidence>